<keyword evidence="2" id="KW-1185">Reference proteome</keyword>
<evidence type="ECO:0000313" key="2">
    <source>
        <dbReference type="Proteomes" id="UP001497516"/>
    </source>
</evidence>
<accession>A0AAV2CW82</accession>
<sequence>MLSEATSFKSPITAQGMVFSSAKCLKLCHSWSLTAIRWLACGELLLGWGEGKGLGLPIAIGPYKGTRAVEKFHIAEPKGSTYVRARKPVNQSITLSRSTEPALRKQFVKRSCDMKTLIAIWGKFPSGNNGFPLLLLPHSGKEELLTLTTLCYLASGGLEDKPNKRRPKVPPA</sequence>
<dbReference type="AlphaFoldDB" id="A0AAV2CW82"/>
<gene>
    <name evidence="1" type="ORF">LTRI10_LOCUS7990</name>
</gene>
<dbReference type="Proteomes" id="UP001497516">
    <property type="component" value="Chromosome 10"/>
</dbReference>
<name>A0AAV2CW82_9ROSI</name>
<proteinExistence type="predicted"/>
<organism evidence="1 2">
    <name type="scientific">Linum trigynum</name>
    <dbReference type="NCBI Taxonomy" id="586398"/>
    <lineage>
        <taxon>Eukaryota</taxon>
        <taxon>Viridiplantae</taxon>
        <taxon>Streptophyta</taxon>
        <taxon>Embryophyta</taxon>
        <taxon>Tracheophyta</taxon>
        <taxon>Spermatophyta</taxon>
        <taxon>Magnoliopsida</taxon>
        <taxon>eudicotyledons</taxon>
        <taxon>Gunneridae</taxon>
        <taxon>Pentapetalae</taxon>
        <taxon>rosids</taxon>
        <taxon>fabids</taxon>
        <taxon>Malpighiales</taxon>
        <taxon>Linaceae</taxon>
        <taxon>Linum</taxon>
    </lineage>
</organism>
<evidence type="ECO:0000313" key="1">
    <source>
        <dbReference type="EMBL" id="CAL1360559.1"/>
    </source>
</evidence>
<reference evidence="1 2" key="1">
    <citation type="submission" date="2024-04" db="EMBL/GenBank/DDBJ databases">
        <authorList>
            <person name="Fracassetti M."/>
        </authorList>
    </citation>
    <scope>NUCLEOTIDE SEQUENCE [LARGE SCALE GENOMIC DNA]</scope>
</reference>
<dbReference type="EMBL" id="OZ034814">
    <property type="protein sequence ID" value="CAL1360559.1"/>
    <property type="molecule type" value="Genomic_DNA"/>
</dbReference>
<protein>
    <submittedName>
        <fullName evidence="1">Uncharacterized protein</fullName>
    </submittedName>
</protein>